<keyword evidence="4" id="KW-0472">Membrane</keyword>
<dbReference type="PANTHER" id="PTHR43630:SF1">
    <property type="entry name" value="POLY-BETA-1,6-N-ACETYL-D-GLUCOSAMINE SYNTHASE"/>
    <property type="match status" value="1"/>
</dbReference>
<sequence length="457" mass="50587">MRAWDLALVHRNSIACVIPAYNEEETIAGVLDALLSQTRPPEVIHVVINNTTDETFYIARRYAGEHVSTHHDDIFTTYVFVHDIGKNLDKKVGALNYGFAKVADSFDYLLGVDGDTILEPDAVERLEAEAETESRIGGISAIYTVDPRSSRGLVSSFLTTGQRAQFAAFTMDNLLRGRNMAVLGGQCSLFSIQALKDVMTANRQSTPWVSDSEVEDSLLSLQLRSIGAATKVSATARASVGGMHTVRALDGQQVKWNFGAIDLMWPGQRSTTAGQPFHPNLRLRWIENASMFFNITIRLGFLLLLSASLSIGAFVFSPWWLIPPAVATLLNLRIALSIKGRGARDIWFALLFFPAEIYLWMRMGHFLRAWAKFFGKAQTDNWAAQAKAERGREAAYLAPLAIGAVVVGGAMYAWFQQSPAIQSGILSLGWPMLYITTLVMTLLMIRKAVRRHHGFTV</sequence>
<keyword evidence="4" id="KW-0812">Transmembrane</keyword>
<dbReference type="Gene3D" id="3.90.550.10">
    <property type="entry name" value="Spore Coat Polysaccharide Biosynthesis Protein SpsA, Chain A"/>
    <property type="match status" value="1"/>
</dbReference>
<evidence type="ECO:0000256" key="1">
    <source>
        <dbReference type="ARBA" id="ARBA00006739"/>
    </source>
</evidence>
<feature type="domain" description="Glycosyltransferase 2-like" evidence="5">
    <location>
        <begin position="17"/>
        <end position="197"/>
    </location>
</feature>
<dbReference type="AlphaFoldDB" id="A0A5J5L0Q4"/>
<dbReference type="SUPFAM" id="SSF53448">
    <property type="entry name" value="Nucleotide-diphospho-sugar transferases"/>
    <property type="match status" value="1"/>
</dbReference>
<evidence type="ECO:0000259" key="5">
    <source>
        <dbReference type="Pfam" id="PF00535"/>
    </source>
</evidence>
<organism evidence="6 7">
    <name type="scientific">Kocuria coralli</name>
    <dbReference type="NCBI Taxonomy" id="1461025"/>
    <lineage>
        <taxon>Bacteria</taxon>
        <taxon>Bacillati</taxon>
        <taxon>Actinomycetota</taxon>
        <taxon>Actinomycetes</taxon>
        <taxon>Micrococcales</taxon>
        <taxon>Micrococcaceae</taxon>
        <taxon>Kocuria</taxon>
    </lineage>
</organism>
<comment type="similarity">
    <text evidence="1">Belongs to the glycosyltransferase 2 family.</text>
</comment>
<dbReference type="InterPro" id="IPR001173">
    <property type="entry name" value="Glyco_trans_2-like"/>
</dbReference>
<name>A0A5J5L0Q4_9MICC</name>
<dbReference type="EMBL" id="SZWF01000006">
    <property type="protein sequence ID" value="KAA9394511.1"/>
    <property type="molecule type" value="Genomic_DNA"/>
</dbReference>
<protein>
    <submittedName>
        <fullName evidence="6">Glycosyltransferase family 2 protein</fullName>
    </submittedName>
</protein>
<accession>A0A5J5L0Q4</accession>
<comment type="caution">
    <text evidence="6">The sequence shown here is derived from an EMBL/GenBank/DDBJ whole genome shotgun (WGS) entry which is preliminary data.</text>
</comment>
<evidence type="ECO:0000313" key="7">
    <source>
        <dbReference type="Proteomes" id="UP000325957"/>
    </source>
</evidence>
<evidence type="ECO:0000256" key="2">
    <source>
        <dbReference type="ARBA" id="ARBA00022676"/>
    </source>
</evidence>
<evidence type="ECO:0000256" key="4">
    <source>
        <dbReference type="SAM" id="Phobius"/>
    </source>
</evidence>
<evidence type="ECO:0000256" key="3">
    <source>
        <dbReference type="ARBA" id="ARBA00022679"/>
    </source>
</evidence>
<dbReference type="OrthoDB" id="9797391at2"/>
<keyword evidence="7" id="KW-1185">Reference proteome</keyword>
<feature type="transmembrane region" description="Helical" evidence="4">
    <location>
        <begin position="394"/>
        <end position="415"/>
    </location>
</feature>
<keyword evidence="2" id="KW-0328">Glycosyltransferase</keyword>
<evidence type="ECO:0000313" key="6">
    <source>
        <dbReference type="EMBL" id="KAA9394511.1"/>
    </source>
</evidence>
<dbReference type="GO" id="GO:0016757">
    <property type="term" value="F:glycosyltransferase activity"/>
    <property type="evidence" value="ECO:0007669"/>
    <property type="project" value="UniProtKB-KW"/>
</dbReference>
<proteinExistence type="inferred from homology"/>
<gene>
    <name evidence="6" type="ORF">FCK90_06750</name>
</gene>
<feature type="transmembrane region" description="Helical" evidence="4">
    <location>
        <begin position="299"/>
        <end position="322"/>
    </location>
</feature>
<dbReference type="Pfam" id="PF00535">
    <property type="entry name" value="Glycos_transf_2"/>
    <property type="match status" value="1"/>
</dbReference>
<feature type="transmembrane region" description="Helical" evidence="4">
    <location>
        <begin position="342"/>
        <end position="361"/>
    </location>
</feature>
<dbReference type="PANTHER" id="PTHR43630">
    <property type="entry name" value="POLY-BETA-1,6-N-ACETYL-D-GLUCOSAMINE SYNTHASE"/>
    <property type="match status" value="1"/>
</dbReference>
<keyword evidence="3 6" id="KW-0808">Transferase</keyword>
<dbReference type="Proteomes" id="UP000325957">
    <property type="component" value="Unassembled WGS sequence"/>
</dbReference>
<dbReference type="CDD" id="cd06423">
    <property type="entry name" value="CESA_like"/>
    <property type="match status" value="1"/>
</dbReference>
<keyword evidence="4" id="KW-1133">Transmembrane helix</keyword>
<reference evidence="6 7" key="1">
    <citation type="submission" date="2019-05" db="EMBL/GenBank/DDBJ databases">
        <title>Kocuria coralli sp. nov., a novel actinobacterium isolated from coral reef seawater.</title>
        <authorList>
            <person name="Li J."/>
        </authorList>
    </citation>
    <scope>NUCLEOTIDE SEQUENCE [LARGE SCALE GENOMIC DNA]</scope>
    <source>
        <strain evidence="6 7">SCSIO 13007</strain>
    </source>
</reference>
<feature type="transmembrane region" description="Helical" evidence="4">
    <location>
        <begin position="421"/>
        <end position="445"/>
    </location>
</feature>
<dbReference type="InterPro" id="IPR029044">
    <property type="entry name" value="Nucleotide-diphossugar_trans"/>
</dbReference>